<comment type="caution">
    <text evidence="2">The sequence shown here is derived from an EMBL/GenBank/DDBJ whole genome shotgun (WGS) entry which is preliminary data.</text>
</comment>
<gene>
    <name evidence="2" type="ORF">GCM10025868_00420</name>
</gene>
<feature type="region of interest" description="Disordered" evidence="1">
    <location>
        <begin position="85"/>
        <end position="107"/>
    </location>
</feature>
<organism evidence="2 3">
    <name type="scientific">Angustibacter aerolatus</name>
    <dbReference type="NCBI Taxonomy" id="1162965"/>
    <lineage>
        <taxon>Bacteria</taxon>
        <taxon>Bacillati</taxon>
        <taxon>Actinomycetota</taxon>
        <taxon>Actinomycetes</taxon>
        <taxon>Kineosporiales</taxon>
        <taxon>Kineosporiaceae</taxon>
    </lineage>
</organism>
<sequence length="283" mass="29322">MRRSACSTNRTRTGPDGVGARLVAPQRAARHPPEHAVEGEHLGRAAAAAGGALGRGGVDDLRAVEPLDQAQDGAGAQVHVSSGWVSSRSAATRPSGTNGASDASRARRLVESAPPALGDLLRLVPHHGTGRTDGVVHVHQVVRRRVLEPEAVETAQRHVVDAEAPRRGSRAAASSGRLTGADDPAGEAVPPAGPDVLGVGAAVHVDAGAQPVAVAQQHRGRRVREVLGAHPRTGRRAHDPRLGVGRHLRVVEGDEARPAQRHPMGSVRHLPGRRPARHVGSGG</sequence>
<dbReference type="EMBL" id="BSUZ01000001">
    <property type="protein sequence ID" value="GMA84792.1"/>
    <property type="molecule type" value="Genomic_DNA"/>
</dbReference>
<feature type="compositionally biased region" description="Polar residues" evidence="1">
    <location>
        <begin position="1"/>
        <end position="12"/>
    </location>
</feature>
<feature type="region of interest" description="Disordered" evidence="1">
    <location>
        <begin position="163"/>
        <end position="186"/>
    </location>
</feature>
<evidence type="ECO:0000313" key="3">
    <source>
        <dbReference type="Proteomes" id="UP001157017"/>
    </source>
</evidence>
<dbReference type="Proteomes" id="UP001157017">
    <property type="component" value="Unassembled WGS sequence"/>
</dbReference>
<protein>
    <submittedName>
        <fullName evidence="2">Uncharacterized protein</fullName>
    </submittedName>
</protein>
<feature type="region of interest" description="Disordered" evidence="1">
    <location>
        <begin position="253"/>
        <end position="283"/>
    </location>
</feature>
<keyword evidence="3" id="KW-1185">Reference proteome</keyword>
<feature type="compositionally biased region" description="Polar residues" evidence="1">
    <location>
        <begin position="85"/>
        <end position="101"/>
    </location>
</feature>
<proteinExistence type="predicted"/>
<evidence type="ECO:0000256" key="1">
    <source>
        <dbReference type="SAM" id="MobiDB-lite"/>
    </source>
</evidence>
<name>A0ABQ6J9E9_9ACTN</name>
<feature type="region of interest" description="Disordered" evidence="1">
    <location>
        <begin position="1"/>
        <end position="37"/>
    </location>
</feature>
<evidence type="ECO:0000313" key="2">
    <source>
        <dbReference type="EMBL" id="GMA84792.1"/>
    </source>
</evidence>
<reference evidence="3" key="1">
    <citation type="journal article" date="2019" name="Int. J. Syst. Evol. Microbiol.">
        <title>The Global Catalogue of Microorganisms (GCM) 10K type strain sequencing project: providing services to taxonomists for standard genome sequencing and annotation.</title>
        <authorList>
            <consortium name="The Broad Institute Genomics Platform"/>
            <consortium name="The Broad Institute Genome Sequencing Center for Infectious Disease"/>
            <person name="Wu L."/>
            <person name="Ma J."/>
        </authorList>
    </citation>
    <scope>NUCLEOTIDE SEQUENCE [LARGE SCALE GENOMIC DNA]</scope>
    <source>
        <strain evidence="3">NBRC 108730</strain>
    </source>
</reference>
<accession>A0ABQ6J9E9</accession>